<sequence length="88" mass="8992">MSSSSFSSTFSSLLASTAAGDAAARSPPTALALTVTAAPAEGMVAILSSNSYKLRQIIPLNLGQEQLNLAIINFSSNCQAKAAVTNPY</sequence>
<protein>
    <submittedName>
        <fullName evidence="1">Uncharacterized protein</fullName>
    </submittedName>
</protein>
<reference evidence="1 2" key="1">
    <citation type="journal article" date="2024" name="G3 (Bethesda)">
        <title>Genome assembly of Hibiscus sabdariffa L. provides insights into metabolisms of medicinal natural products.</title>
        <authorList>
            <person name="Kim T."/>
        </authorList>
    </citation>
    <scope>NUCLEOTIDE SEQUENCE [LARGE SCALE GENOMIC DNA]</scope>
    <source>
        <strain evidence="1">TK-2024</strain>
        <tissue evidence="1">Old leaves</tissue>
    </source>
</reference>
<keyword evidence="2" id="KW-1185">Reference proteome</keyword>
<comment type="caution">
    <text evidence="1">The sequence shown here is derived from an EMBL/GenBank/DDBJ whole genome shotgun (WGS) entry which is preliminary data.</text>
</comment>
<organism evidence="1 2">
    <name type="scientific">Hibiscus sabdariffa</name>
    <name type="common">roselle</name>
    <dbReference type="NCBI Taxonomy" id="183260"/>
    <lineage>
        <taxon>Eukaryota</taxon>
        <taxon>Viridiplantae</taxon>
        <taxon>Streptophyta</taxon>
        <taxon>Embryophyta</taxon>
        <taxon>Tracheophyta</taxon>
        <taxon>Spermatophyta</taxon>
        <taxon>Magnoliopsida</taxon>
        <taxon>eudicotyledons</taxon>
        <taxon>Gunneridae</taxon>
        <taxon>Pentapetalae</taxon>
        <taxon>rosids</taxon>
        <taxon>malvids</taxon>
        <taxon>Malvales</taxon>
        <taxon>Malvaceae</taxon>
        <taxon>Malvoideae</taxon>
        <taxon>Hibiscus</taxon>
    </lineage>
</organism>
<evidence type="ECO:0000313" key="2">
    <source>
        <dbReference type="Proteomes" id="UP001396334"/>
    </source>
</evidence>
<accession>A0ABR1Z9Y5</accession>
<gene>
    <name evidence="1" type="ORF">V6N11_082607</name>
</gene>
<name>A0ABR1Z9Y5_9ROSI</name>
<evidence type="ECO:0000313" key="1">
    <source>
        <dbReference type="EMBL" id="KAK8476837.1"/>
    </source>
</evidence>
<dbReference type="EMBL" id="JBBPBN010002045">
    <property type="protein sequence ID" value="KAK8476837.1"/>
    <property type="molecule type" value="Genomic_DNA"/>
</dbReference>
<proteinExistence type="predicted"/>
<dbReference type="Proteomes" id="UP001396334">
    <property type="component" value="Unassembled WGS sequence"/>
</dbReference>